<dbReference type="PANTHER" id="PTHR43392:SF2">
    <property type="entry name" value="AAA-TYPE ATPASE FAMILY PROTEIN _ ANKYRIN REPEAT FAMILY PROTEIN"/>
    <property type="match status" value="1"/>
</dbReference>
<keyword evidence="2" id="KW-0067">ATP-binding</keyword>
<reference evidence="3" key="1">
    <citation type="submission" date="2021-01" db="EMBL/GenBank/DDBJ databases">
        <authorList>
            <consortium name="Aspergillus chevalieri M1 genome sequencing consortium"/>
            <person name="Kazuki M."/>
            <person name="Futagami T."/>
        </authorList>
    </citation>
    <scope>NUCLEOTIDE SEQUENCE</scope>
    <source>
        <strain evidence="3">M1</strain>
    </source>
</reference>
<dbReference type="Gene3D" id="1.10.8.60">
    <property type="match status" value="1"/>
</dbReference>
<name>A0A7R7VEJ5_ASPCH</name>
<dbReference type="Gene3D" id="3.40.50.300">
    <property type="entry name" value="P-loop containing nucleotide triphosphate hydrolases"/>
    <property type="match status" value="1"/>
</dbReference>
<evidence type="ECO:0000256" key="1">
    <source>
        <dbReference type="ARBA" id="ARBA00022741"/>
    </source>
</evidence>
<organism evidence="3 4">
    <name type="scientific">Aspergillus chevalieri</name>
    <name type="common">Eurotium chevalieri</name>
    <dbReference type="NCBI Taxonomy" id="182096"/>
    <lineage>
        <taxon>Eukaryota</taxon>
        <taxon>Fungi</taxon>
        <taxon>Dikarya</taxon>
        <taxon>Ascomycota</taxon>
        <taxon>Pezizomycotina</taxon>
        <taxon>Eurotiomycetes</taxon>
        <taxon>Eurotiomycetidae</taxon>
        <taxon>Eurotiales</taxon>
        <taxon>Aspergillaceae</taxon>
        <taxon>Aspergillus</taxon>
        <taxon>Aspergillus subgen. Aspergillus</taxon>
    </lineage>
</organism>
<dbReference type="GeneID" id="66977515"/>
<gene>
    <name evidence="3" type="ORF">ACHE_10558A</name>
</gene>
<dbReference type="RefSeq" id="XP_043131678.1">
    <property type="nucleotide sequence ID" value="XM_043280608.1"/>
</dbReference>
<dbReference type="GO" id="GO:0016887">
    <property type="term" value="F:ATP hydrolysis activity"/>
    <property type="evidence" value="ECO:0007669"/>
    <property type="project" value="TreeGrafter"/>
</dbReference>
<reference evidence="3" key="2">
    <citation type="submission" date="2021-02" db="EMBL/GenBank/DDBJ databases">
        <title>Aspergillus chevalieri M1 genome sequence.</title>
        <authorList>
            <person name="Kadooka C."/>
            <person name="Mori K."/>
            <person name="Futagami T."/>
        </authorList>
    </citation>
    <scope>NUCLEOTIDE SEQUENCE</scope>
    <source>
        <strain evidence="3">M1</strain>
    </source>
</reference>
<dbReference type="InterPro" id="IPR027417">
    <property type="entry name" value="P-loop_NTPase"/>
</dbReference>
<dbReference type="KEGG" id="ache:ACHE_10558A"/>
<keyword evidence="4" id="KW-1185">Reference proteome</keyword>
<accession>A0A7R7VEJ5</accession>
<keyword evidence="1" id="KW-0547">Nucleotide-binding</keyword>
<dbReference type="AlphaFoldDB" id="A0A7R7VEJ5"/>
<evidence type="ECO:0000313" key="4">
    <source>
        <dbReference type="Proteomes" id="UP000637239"/>
    </source>
</evidence>
<sequence length="164" mass="18448">MKEFTPHNGGVLLIDEAYQLVAPHASVLGTRILDLILKLMEDNIGKMVLIFLSCKDEMEVFFEHNPGLTSRIPWVLDFADSTKVELWTILKPSIEKQYHRKMMIEGGYGGLPMKIAIKRLAEGPGDRAFGNARAAHSLLARIARRQSQQFVQVKKDSPSTDQTI</sequence>
<dbReference type="PRINTS" id="PR00819">
    <property type="entry name" value="CBXCFQXSUPER"/>
</dbReference>
<dbReference type="GO" id="GO:0005524">
    <property type="term" value="F:ATP binding"/>
    <property type="evidence" value="ECO:0007669"/>
    <property type="project" value="UniProtKB-KW"/>
</dbReference>
<dbReference type="InterPro" id="IPR000641">
    <property type="entry name" value="CbxX/CfxQ"/>
</dbReference>
<evidence type="ECO:0008006" key="5">
    <source>
        <dbReference type="Google" id="ProtNLM"/>
    </source>
</evidence>
<dbReference type="PANTHER" id="PTHR43392">
    <property type="entry name" value="AAA-TYPE ATPASE FAMILY PROTEIN / ANKYRIN REPEAT FAMILY PROTEIN"/>
    <property type="match status" value="1"/>
</dbReference>
<dbReference type="EMBL" id="AP024416">
    <property type="protein sequence ID" value="BCR83156.1"/>
    <property type="molecule type" value="Genomic_DNA"/>
</dbReference>
<evidence type="ECO:0000313" key="3">
    <source>
        <dbReference type="EMBL" id="BCR83156.1"/>
    </source>
</evidence>
<dbReference type="Proteomes" id="UP000637239">
    <property type="component" value="Chromosome 1"/>
</dbReference>
<dbReference type="InterPro" id="IPR050773">
    <property type="entry name" value="CbxX/CfxQ_RuBisCO_ESX"/>
</dbReference>
<dbReference type="SUPFAM" id="SSF52540">
    <property type="entry name" value="P-loop containing nucleoside triphosphate hydrolases"/>
    <property type="match status" value="1"/>
</dbReference>
<evidence type="ECO:0000256" key="2">
    <source>
        <dbReference type="ARBA" id="ARBA00022840"/>
    </source>
</evidence>
<proteinExistence type="predicted"/>
<protein>
    <recommendedName>
        <fullName evidence="5">ATPase AAA-type core domain-containing protein</fullName>
    </recommendedName>
</protein>